<feature type="transmembrane region" description="Helical" evidence="2">
    <location>
        <begin position="570"/>
        <end position="590"/>
    </location>
</feature>
<keyword evidence="2" id="KW-0472">Membrane</keyword>
<feature type="transmembrane region" description="Helical" evidence="2">
    <location>
        <begin position="666"/>
        <end position="689"/>
    </location>
</feature>
<dbReference type="AlphaFoldDB" id="A0A2U2BE81"/>
<protein>
    <submittedName>
        <fullName evidence="3">Spermine synthase</fullName>
    </submittedName>
</protein>
<feature type="transmembrane region" description="Helical" evidence="2">
    <location>
        <begin position="182"/>
        <end position="200"/>
    </location>
</feature>
<dbReference type="OrthoDB" id="1109561at2"/>
<dbReference type="GO" id="GO:0008295">
    <property type="term" value="P:spermidine biosynthetic process"/>
    <property type="evidence" value="ECO:0007669"/>
    <property type="project" value="UniProtKB-KW"/>
</dbReference>
<dbReference type="PANTHER" id="PTHR11558:SF11">
    <property type="entry name" value="SPERMIDINE SYNTHASE"/>
    <property type="match status" value="1"/>
</dbReference>
<reference evidence="3 4" key="1">
    <citation type="submission" date="2018-05" db="EMBL/GenBank/DDBJ databases">
        <title>Marinilabilia rubrum sp. nov., isolated from saltern sediment.</title>
        <authorList>
            <person name="Zhang R."/>
        </authorList>
    </citation>
    <scope>NUCLEOTIDE SEQUENCE [LARGE SCALE GENOMIC DNA]</scope>
    <source>
        <strain evidence="3 4">WTE16</strain>
    </source>
</reference>
<evidence type="ECO:0000313" key="4">
    <source>
        <dbReference type="Proteomes" id="UP000244956"/>
    </source>
</evidence>
<dbReference type="RefSeq" id="WP_109262835.1">
    <property type="nucleotide sequence ID" value="NZ_QEWP01000001.1"/>
</dbReference>
<feature type="transmembrane region" description="Helical" evidence="2">
    <location>
        <begin position="544"/>
        <end position="564"/>
    </location>
</feature>
<dbReference type="Pfam" id="PF01564">
    <property type="entry name" value="Spermine_synth"/>
    <property type="match status" value="1"/>
</dbReference>
<feature type="transmembrane region" description="Helical" evidence="2">
    <location>
        <begin position="21"/>
        <end position="39"/>
    </location>
</feature>
<dbReference type="GO" id="GO:0003824">
    <property type="term" value="F:catalytic activity"/>
    <property type="evidence" value="ECO:0007669"/>
    <property type="project" value="InterPro"/>
</dbReference>
<accession>A0A2U2BE81</accession>
<comment type="caution">
    <text evidence="3">The sequence shown here is derived from an EMBL/GenBank/DDBJ whole genome shotgun (WGS) entry which is preliminary data.</text>
</comment>
<feature type="transmembrane region" description="Helical" evidence="2">
    <location>
        <begin position="695"/>
        <end position="711"/>
    </location>
</feature>
<feature type="transmembrane region" description="Helical" evidence="2">
    <location>
        <begin position="602"/>
        <end position="621"/>
    </location>
</feature>
<proteinExistence type="predicted"/>
<evidence type="ECO:0000256" key="2">
    <source>
        <dbReference type="SAM" id="Phobius"/>
    </source>
</evidence>
<keyword evidence="4" id="KW-1185">Reference proteome</keyword>
<dbReference type="SUPFAM" id="SSF53335">
    <property type="entry name" value="S-adenosyl-L-methionine-dependent methyltransferases"/>
    <property type="match status" value="1"/>
</dbReference>
<keyword evidence="1" id="KW-0745">Spermidine biosynthesis</keyword>
<gene>
    <name evidence="3" type="ORF">DDZ16_02565</name>
</gene>
<feature type="transmembrane region" description="Helical" evidence="2">
    <location>
        <begin position="207"/>
        <end position="226"/>
    </location>
</feature>
<feature type="transmembrane region" description="Helical" evidence="2">
    <location>
        <begin position="83"/>
        <end position="101"/>
    </location>
</feature>
<dbReference type="Proteomes" id="UP000244956">
    <property type="component" value="Unassembled WGS sequence"/>
</dbReference>
<dbReference type="PANTHER" id="PTHR11558">
    <property type="entry name" value="SPERMIDINE/SPERMINE SYNTHASE"/>
    <property type="match status" value="1"/>
</dbReference>
<evidence type="ECO:0000313" key="3">
    <source>
        <dbReference type="EMBL" id="PWE01385.1"/>
    </source>
</evidence>
<evidence type="ECO:0000256" key="1">
    <source>
        <dbReference type="ARBA" id="ARBA00023066"/>
    </source>
</evidence>
<dbReference type="InterPro" id="IPR001045">
    <property type="entry name" value="Spermi_synthase"/>
</dbReference>
<dbReference type="InterPro" id="IPR029063">
    <property type="entry name" value="SAM-dependent_MTases_sf"/>
</dbReference>
<keyword evidence="2" id="KW-1133">Transmembrane helix</keyword>
<keyword evidence="2" id="KW-0812">Transmembrane</keyword>
<organism evidence="3 4">
    <name type="scientific">Marinilabilia rubra</name>
    <dbReference type="NCBI Taxonomy" id="2162893"/>
    <lineage>
        <taxon>Bacteria</taxon>
        <taxon>Pseudomonadati</taxon>
        <taxon>Bacteroidota</taxon>
        <taxon>Bacteroidia</taxon>
        <taxon>Marinilabiliales</taxon>
        <taxon>Marinilabiliaceae</taxon>
        <taxon>Marinilabilia</taxon>
    </lineage>
</organism>
<feature type="transmembrane region" description="Helical" evidence="2">
    <location>
        <begin position="51"/>
        <end position="71"/>
    </location>
</feature>
<dbReference type="EMBL" id="QEWP01000001">
    <property type="protein sequence ID" value="PWE01385.1"/>
    <property type="molecule type" value="Genomic_DNA"/>
</dbReference>
<name>A0A2U2BE81_9BACT</name>
<feature type="transmembrane region" description="Helical" evidence="2">
    <location>
        <begin position="121"/>
        <end position="145"/>
    </location>
</feature>
<feature type="transmembrane region" description="Helical" evidence="2">
    <location>
        <begin position="519"/>
        <end position="537"/>
    </location>
</feature>
<feature type="transmembrane region" description="Helical" evidence="2">
    <location>
        <begin position="157"/>
        <end position="176"/>
    </location>
</feature>
<dbReference type="Gene3D" id="3.40.50.150">
    <property type="entry name" value="Vaccinia Virus protein VP39"/>
    <property type="match status" value="1"/>
</dbReference>
<sequence>MLNSNSRDFSKESSHFLFKGRLAVFVSGFTMLLVQVVLLRELSSLYAVNELIVGVFLSFWMFFAGLGAFVARFFRGFRWQYSGLFPLISGATALMALWWLYLAKEWLLPMGVSPGLSDWIFITALAAFIFCFPTGMMFTWFSAVLSNKSGSRETEGVYMAEQGGSLLAGFLFYLAASFWVNAFTTFSFLVLLNFLTGLYLSAPVRKLFLRGLSVVSLLFVVLLWFVPQYETAREMVLHKSVGHTFFSPHGSVDVVERDGEIDFFKNGNFISGAIVPRKTEELLHPVLLVHPSPRKLLLVNASVGLIPEALKYDSLKVVFLSSDNARIELEKELLELSGKPASRVDFIHADPVNYLEKQSSENYDVVLVGKGIPYNLASTRFFTGSFFALITRHLSPDGILATGGIDYSPLWTSHRQEILMVMHETVNGAFPFLRIWAGEKVFFMGSRQEISNDWWQYHPAVLTENVFLNPDFFPDYLLEGQIEHVRQSLRPNVPENTRVRPVLFQLALHDMGEFWDVKVYWFVVILGALLVAGLVLFRESAKGVFMAGVVLGGMQITLLLFWQLVMGDMFRATGLLFSLFMAGLAVGAWLGRREVLFFSPRFFPALLIILAVLSVSAIPVLDTIGHTWLFPLITIGFVFGFSFIGGAIFVAGLSLHPGSVEKTASVIYAADVAGGALGSFLSAIFFVPFTGMVNTGYLLGMAVLIAGLLMVKRL</sequence>
<feature type="transmembrane region" description="Helical" evidence="2">
    <location>
        <begin position="627"/>
        <end position="654"/>
    </location>
</feature>